<reference evidence="5 6" key="1">
    <citation type="journal article" date="2016" name="Front. Microbiol.">
        <title>Comprehensive Phylogenetic Analysis of Bovine Non-aureus Staphylococci Species Based on Whole-Genome Sequencing.</title>
        <authorList>
            <person name="Naushad S."/>
            <person name="Barkema H.W."/>
            <person name="Luby C."/>
            <person name="Condas L.A."/>
            <person name="Nobrega D.B."/>
            <person name="Carson D.A."/>
            <person name="De Buck J."/>
        </authorList>
    </citation>
    <scope>NUCLEOTIDE SEQUENCE [LARGE SCALE GENOMIC DNA]</scope>
    <source>
        <strain evidence="3 5">SNUC 1409</strain>
        <strain evidence="4 7">SNUC 4143</strain>
        <strain evidence="2 6">SNUC 761</strain>
    </source>
</reference>
<dbReference type="GeneID" id="48887692"/>
<proteinExistence type="predicted"/>
<evidence type="ECO:0000313" key="7">
    <source>
        <dbReference type="Proteomes" id="UP000243350"/>
    </source>
</evidence>
<evidence type="ECO:0000313" key="5">
    <source>
        <dbReference type="Proteomes" id="UP000242088"/>
    </source>
</evidence>
<keyword evidence="1" id="KW-0704">Schiff base</keyword>
<comment type="caution">
    <text evidence="4">The sequence shown here is derived from an EMBL/GenBank/DDBJ whole genome shotgun (WGS) entry which is preliminary data.</text>
</comment>
<dbReference type="SUPFAM" id="SSF51569">
    <property type="entry name" value="Aldolase"/>
    <property type="match status" value="1"/>
</dbReference>
<evidence type="ECO:0000313" key="4">
    <source>
        <dbReference type="EMBL" id="PTF15714.1"/>
    </source>
</evidence>
<reference evidence="3" key="2">
    <citation type="submission" date="2018-03" db="EMBL/GenBank/DDBJ databases">
        <authorList>
            <person name="Naushad S."/>
        </authorList>
    </citation>
    <scope>NUCLEOTIDE SEQUENCE</scope>
    <source>
        <strain evidence="3">SNUC 1409</strain>
    </source>
</reference>
<keyword evidence="5" id="KW-1185">Reference proteome</keyword>
<dbReference type="PANTHER" id="PTHR10683">
    <property type="entry name" value="TRANSALDOLASE"/>
    <property type="match status" value="1"/>
</dbReference>
<dbReference type="Proteomes" id="UP000242547">
    <property type="component" value="Unassembled WGS sequence"/>
</dbReference>
<dbReference type="OrthoDB" id="9807051at2"/>
<dbReference type="Proteomes" id="UP000243350">
    <property type="component" value="Unassembled WGS sequence"/>
</dbReference>
<dbReference type="Proteomes" id="UP000242088">
    <property type="component" value="Unassembled WGS sequence"/>
</dbReference>
<dbReference type="EMBL" id="PYZH01000027">
    <property type="protein sequence ID" value="PTF15714.1"/>
    <property type="molecule type" value="Genomic_DNA"/>
</dbReference>
<dbReference type="RefSeq" id="WP_103167143.1">
    <property type="nucleotide sequence ID" value="NZ_CP130489.1"/>
</dbReference>
<evidence type="ECO:0000313" key="3">
    <source>
        <dbReference type="EMBL" id="PTF15261.1"/>
    </source>
</evidence>
<name>A0A2K4DJ47_9STAP</name>
<dbReference type="Pfam" id="PF00923">
    <property type="entry name" value="TAL_FSA"/>
    <property type="match status" value="1"/>
</dbReference>
<organism evidence="4 7">
    <name type="scientific">Staphylococcus devriesei</name>
    <dbReference type="NCBI Taxonomy" id="586733"/>
    <lineage>
        <taxon>Bacteria</taxon>
        <taxon>Bacillati</taxon>
        <taxon>Bacillota</taxon>
        <taxon>Bacilli</taxon>
        <taxon>Bacillales</taxon>
        <taxon>Staphylococcaceae</taxon>
        <taxon>Staphylococcus</taxon>
    </lineage>
</organism>
<evidence type="ECO:0000313" key="6">
    <source>
        <dbReference type="Proteomes" id="UP000242547"/>
    </source>
</evidence>
<dbReference type="GO" id="GO:0005975">
    <property type="term" value="P:carbohydrate metabolic process"/>
    <property type="evidence" value="ECO:0007669"/>
    <property type="project" value="InterPro"/>
</dbReference>
<evidence type="ECO:0000256" key="1">
    <source>
        <dbReference type="ARBA" id="ARBA00023270"/>
    </source>
</evidence>
<dbReference type="InterPro" id="IPR013785">
    <property type="entry name" value="Aldolase_TIM"/>
</dbReference>
<dbReference type="AlphaFoldDB" id="A0A2K4DJ47"/>
<dbReference type="Gene3D" id="3.20.20.70">
    <property type="entry name" value="Aldolase class I"/>
    <property type="match status" value="1"/>
</dbReference>
<dbReference type="EMBL" id="PYZI01000001">
    <property type="protein sequence ID" value="PTF15261.1"/>
    <property type="molecule type" value="Genomic_DNA"/>
</dbReference>
<dbReference type="EMBL" id="PYZL01000061">
    <property type="protein sequence ID" value="PTE72055.1"/>
    <property type="molecule type" value="Genomic_DNA"/>
</dbReference>
<accession>A0A2K4DJ47</accession>
<dbReference type="InterPro" id="IPR011861">
    <property type="entry name" value="Transald_staph-type"/>
</dbReference>
<protein>
    <submittedName>
        <fullName evidence="4">Transaldolase</fullName>
    </submittedName>
</protein>
<dbReference type="InterPro" id="IPR001585">
    <property type="entry name" value="TAL/FSA"/>
</dbReference>
<dbReference type="PANTHER" id="PTHR10683:SF40">
    <property type="entry name" value="FRUCTOSE-6-PHOSPHATE ALDOLASE 1-RELATED"/>
    <property type="match status" value="1"/>
</dbReference>
<gene>
    <name evidence="2" type="ORF">BUY44_08605</name>
    <name evidence="3" type="ORF">BUY47_00370</name>
    <name evidence="4" type="ORF">BUY48_05730</name>
</gene>
<sequence length="239" mass="25912">MAKGNLKVEVFADGADIEQMKSAYKNKEVDGFTTNPSLMAKAGVTDYKAFAEEAVREIPDASISFEVFSDDLETMEKEAEILKQYGDNVFVKIPVVNSKGESTISLIKKLSADNVRLNVTAVYTIEQVKEITEAVTAGVPTYISVFAGRIADTGVDPLPLMKESVEVAHSKDGVKLLWASCRELFNVIQADEIGADIITCPADVVKKVNNNLGRDINELSVDTVQGFAKDIQSSGLSIL</sequence>
<dbReference type="NCBIfam" id="TIGR02134">
    <property type="entry name" value="transald_staph"/>
    <property type="match status" value="1"/>
</dbReference>
<dbReference type="InterPro" id="IPR033919">
    <property type="entry name" value="TSA/FSA_arc/bac"/>
</dbReference>
<reference evidence="4" key="3">
    <citation type="submission" date="2018-03" db="EMBL/GenBank/DDBJ databases">
        <authorList>
            <person name="Keele B.F."/>
        </authorList>
    </citation>
    <scope>NUCLEOTIDE SEQUENCE</scope>
    <source>
        <strain evidence="4">SNUC 4143</strain>
        <strain evidence="2">SNUC 761</strain>
    </source>
</reference>
<dbReference type="GO" id="GO:0016832">
    <property type="term" value="F:aldehyde-lyase activity"/>
    <property type="evidence" value="ECO:0007669"/>
    <property type="project" value="InterPro"/>
</dbReference>
<dbReference type="CDD" id="cd00956">
    <property type="entry name" value="Transaldolase_FSA"/>
    <property type="match status" value="1"/>
</dbReference>
<evidence type="ECO:0000313" key="2">
    <source>
        <dbReference type="EMBL" id="PTE72055.1"/>
    </source>
</evidence>